<reference evidence="2" key="1">
    <citation type="submission" date="2020-06" db="EMBL/GenBank/DDBJ databases">
        <authorList>
            <consortium name="Plant Systems Biology data submission"/>
        </authorList>
    </citation>
    <scope>NUCLEOTIDE SEQUENCE</scope>
    <source>
        <strain evidence="2">D6</strain>
    </source>
</reference>
<feature type="region of interest" description="Disordered" evidence="1">
    <location>
        <begin position="61"/>
        <end position="86"/>
    </location>
</feature>
<gene>
    <name evidence="2" type="ORF">SEMRO_177_G077870.1</name>
</gene>
<dbReference type="AlphaFoldDB" id="A0A9N8HBC1"/>
<evidence type="ECO:0000313" key="3">
    <source>
        <dbReference type="Proteomes" id="UP001153069"/>
    </source>
</evidence>
<name>A0A9N8HBC1_9STRA</name>
<protein>
    <submittedName>
        <fullName evidence="2">Uncharacterized protein</fullName>
    </submittedName>
</protein>
<comment type="caution">
    <text evidence="2">The sequence shown here is derived from an EMBL/GenBank/DDBJ whole genome shotgun (WGS) entry which is preliminary data.</text>
</comment>
<sequence length="506" mass="55653">MSAVQVNNASGEPLTRILTGDTAARAKQRISLEGVLENSDGLALADDDLITPEGAPYVFKQQQQQNEHTDPFKIPKPHSHHQQKPPGGILADAISGCGKTSAIFDAAQNKYCILLTESHDDGFFGHKDPGGFDKSFSDFVTSVEQYARDDDLSFNQKIMKTNDCVLAFVVARMLLSGYTSIMAALPIDRNGFFFAFDEAQYGYVLLKNTNLWSSSRDESEKQGIACPLIRELAKTKTVVLAGTAMGLLSIDSCKSDLGKPENSTSILDFPPVSLSEVTQTLNSLLDMSGVDQETSVMMECLPKLEGRGRLSGGLFRMLGKVVQEHPKHSKQDQLETALELHYTQMLSGLTDMIRNAYQLDDRSPCDNLVKGKKRLPEGLEVLAIASLFGGTVSLSSKRIDIDLLHVGLCSVRRLQGNHNEFVLDEKLGREAILAIAQDEAFASDLFGKVLDFCLPAKGQAMEPPIAAELRNWCQQKKKATVKDFISKCFPTLPSDMPSWIERLPFQ</sequence>
<proteinExistence type="predicted"/>
<organism evidence="2 3">
    <name type="scientific">Seminavis robusta</name>
    <dbReference type="NCBI Taxonomy" id="568900"/>
    <lineage>
        <taxon>Eukaryota</taxon>
        <taxon>Sar</taxon>
        <taxon>Stramenopiles</taxon>
        <taxon>Ochrophyta</taxon>
        <taxon>Bacillariophyta</taxon>
        <taxon>Bacillariophyceae</taxon>
        <taxon>Bacillariophycidae</taxon>
        <taxon>Naviculales</taxon>
        <taxon>Naviculaceae</taxon>
        <taxon>Seminavis</taxon>
    </lineage>
</organism>
<accession>A0A9N8HBC1</accession>
<evidence type="ECO:0000256" key="1">
    <source>
        <dbReference type="SAM" id="MobiDB-lite"/>
    </source>
</evidence>
<evidence type="ECO:0000313" key="2">
    <source>
        <dbReference type="EMBL" id="CAB9503833.1"/>
    </source>
</evidence>
<dbReference type="EMBL" id="CAICTM010000176">
    <property type="protein sequence ID" value="CAB9503833.1"/>
    <property type="molecule type" value="Genomic_DNA"/>
</dbReference>
<keyword evidence="3" id="KW-1185">Reference proteome</keyword>
<dbReference type="Proteomes" id="UP001153069">
    <property type="component" value="Unassembled WGS sequence"/>
</dbReference>